<gene>
    <name evidence="3" type="ORF">CTAYLR_000247</name>
</gene>
<organism evidence="3 4">
    <name type="scientific">Chrysophaeum taylorii</name>
    <dbReference type="NCBI Taxonomy" id="2483200"/>
    <lineage>
        <taxon>Eukaryota</taxon>
        <taxon>Sar</taxon>
        <taxon>Stramenopiles</taxon>
        <taxon>Ochrophyta</taxon>
        <taxon>Pelagophyceae</taxon>
        <taxon>Pelagomonadales</taxon>
        <taxon>Pelagomonadaceae</taxon>
        <taxon>Chrysophaeum</taxon>
    </lineage>
</organism>
<accession>A0AAD7XMC5</accession>
<proteinExistence type="predicted"/>
<evidence type="ECO:0000259" key="2">
    <source>
        <dbReference type="Pfam" id="PF07766"/>
    </source>
</evidence>
<sequence length="289" mass="32646">MIMNKWLSAMVVLLLCASARASVPWSDQLVRFKQSSVELYQNQWDRLSIMKERKERPDTIDFMKHYKLEQAGVDFGKMLSLVWLTLYTKWYTPVTVYFFPDMLPSAFQSQAVRDKRSNDFSERRRKAVLEAVGADAALGGVATNALQASSKGKALEHIISAAHDLSVHELPNNVFYATSRLFDGPYRIFPRPLHKRAINQGLKKLAEGDLALRRSKLDDLPLPVLKSACEERGVAVSGRSEMLTGLNEWLVLTKSADAKHKTSTDKTRLALVALNTASAIRRHDRRRSS</sequence>
<keyword evidence="4" id="KW-1185">Reference proteome</keyword>
<dbReference type="Pfam" id="PF07766">
    <property type="entry name" value="LETM1_RBD"/>
    <property type="match status" value="1"/>
</dbReference>
<feature type="domain" description="Letm1 RBD" evidence="2">
    <location>
        <begin position="89"/>
        <end position="258"/>
    </location>
</feature>
<protein>
    <recommendedName>
        <fullName evidence="2">Letm1 RBD domain-containing protein</fullName>
    </recommendedName>
</protein>
<feature type="non-terminal residue" evidence="3">
    <location>
        <position position="1"/>
    </location>
</feature>
<dbReference type="InterPro" id="IPR033122">
    <property type="entry name" value="LETM1-like_RBD"/>
</dbReference>
<evidence type="ECO:0000256" key="1">
    <source>
        <dbReference type="SAM" id="SignalP"/>
    </source>
</evidence>
<evidence type="ECO:0000313" key="4">
    <source>
        <dbReference type="Proteomes" id="UP001230188"/>
    </source>
</evidence>
<keyword evidence="1" id="KW-0732">Signal</keyword>
<feature type="signal peptide" evidence="1">
    <location>
        <begin position="1"/>
        <end position="21"/>
    </location>
</feature>
<feature type="chain" id="PRO_5042175053" description="Letm1 RBD domain-containing protein" evidence="1">
    <location>
        <begin position="22"/>
        <end position="289"/>
    </location>
</feature>
<evidence type="ECO:0000313" key="3">
    <source>
        <dbReference type="EMBL" id="KAJ8603819.1"/>
    </source>
</evidence>
<dbReference type="Proteomes" id="UP001230188">
    <property type="component" value="Unassembled WGS sequence"/>
</dbReference>
<reference evidence="3" key="1">
    <citation type="submission" date="2023-01" db="EMBL/GenBank/DDBJ databases">
        <title>Metagenome sequencing of chrysophaentin producing Chrysophaeum taylorii.</title>
        <authorList>
            <person name="Davison J."/>
            <person name="Bewley C."/>
        </authorList>
    </citation>
    <scope>NUCLEOTIDE SEQUENCE</scope>
    <source>
        <strain evidence="3">NIES-1699</strain>
    </source>
</reference>
<dbReference type="GO" id="GO:0043022">
    <property type="term" value="F:ribosome binding"/>
    <property type="evidence" value="ECO:0007669"/>
    <property type="project" value="InterPro"/>
</dbReference>
<dbReference type="AlphaFoldDB" id="A0AAD7XMC5"/>
<comment type="caution">
    <text evidence="3">The sequence shown here is derived from an EMBL/GenBank/DDBJ whole genome shotgun (WGS) entry which is preliminary data.</text>
</comment>
<dbReference type="EMBL" id="JAQMWT010000344">
    <property type="protein sequence ID" value="KAJ8603819.1"/>
    <property type="molecule type" value="Genomic_DNA"/>
</dbReference>
<name>A0AAD7XMC5_9STRA</name>